<dbReference type="AlphaFoldDB" id="A0A316TQ05"/>
<dbReference type="PROSITE" id="PS51257">
    <property type="entry name" value="PROKAR_LIPOPROTEIN"/>
    <property type="match status" value="1"/>
</dbReference>
<gene>
    <name evidence="6" type="ORF">DDZ15_09230</name>
</gene>
<evidence type="ECO:0000256" key="2">
    <source>
        <dbReference type="ARBA" id="ARBA00022737"/>
    </source>
</evidence>
<dbReference type="PANTHER" id="PTHR16026:SF0">
    <property type="entry name" value="CARTILAGE ACIDIC PROTEIN 1"/>
    <property type="match status" value="1"/>
</dbReference>
<dbReference type="SUPFAM" id="SSF69318">
    <property type="entry name" value="Integrin alpha N-terminal domain"/>
    <property type="match status" value="3"/>
</dbReference>
<keyword evidence="2" id="KW-0677">Repeat</keyword>
<dbReference type="InterPro" id="IPR013517">
    <property type="entry name" value="FG-GAP"/>
</dbReference>
<evidence type="ECO:0000256" key="1">
    <source>
        <dbReference type="ARBA" id="ARBA00022729"/>
    </source>
</evidence>
<dbReference type="PROSITE" id="PS51470">
    <property type="entry name" value="FG_GAP"/>
    <property type="match status" value="1"/>
</dbReference>
<evidence type="ECO:0000256" key="3">
    <source>
        <dbReference type="ARBA" id="ARBA00023180"/>
    </source>
</evidence>
<sequence length="1122" mass="123942">MRFKSRYPRLFLPTLLLLPIVWLFSACSSQSDTRFKELPSDRTGIDFENRVTNTPDFNIQNYLYFYDGGGVAAGDIDNDGLPDLFFVSNAGDHKLYRNLGEFRFEDVTEISGILGEEGSWTTGVTMADVNGDGYLDIYLSRVTYLTKSGANQLWINNGDGTFTDLASDYGLDFEGYSTQAAFFDYNGNGRLDLFLLNHSFHNENTYGRADQLRARPDPKAGDRLFRNDGNRFTDVTEQAGIISSALGYGLGLAVTDINLDGHPDIYVGNDFHEDDYFYINNGDETFTELLYSMVGHTSNSSMGNDIGDINNDGLPDIISLDMMPMDHETFLRSGGPDIMIVKEAKRNFGFGEKNNRNTLQVNRGFSPDTGLPVFSETAFSSGIARTDWSWASLFADFDNDGLQDLFVTNGMPGRPNDLDYVAALQSLRSEYSGQELDRRLFSLIESMPDVRVPNKMFYNRGDFTFADSTESWGFSRPGFSSGAVHADLDGDGLLDLAVSNINEPASIFQNSNGTAASESRNYLKIKLNGSGNNRTGIGSKVFLYSGDKIFYREQFPVRGFQSSVDHTLHFGLGSRSDIDSLLVVWPEGSYQVLQEPDLNRTLELQISDAEAGFDYSRIRPERSETPIQEVSDGPQIDYVHQENRFDDFYREPLVPYKQSRRGPATAVADVNGDGLDDFFAGGSRGRSAVLYIQQSDGSFMASEQEAFARDSQTEDVDAVFFDANSDGFSDLYVASGGYEYPTDSPLLSDRLYLNDGNGLFTRAGSAIPEHRVNSGVVRAADFNGDGHQDLFIGGHADPWKYGIGPRSVLLRNDGTGNFEDVTREMAPDILTIGNVTSAAWIDVPGKQLPDLVIAGEWMPIYYLENTGDRMNPVSAEKGLDGLSGLWQVLRSDDINGDGLPDLIAGNFGTNSRLQPYLDGTVTLYINDFDGNGQTEPLVAVSENGMEFPFEQLDELKGQITTIPNEPDSYSQFAGSSTRNLFGSDLLDEALQKELHETRSMVFLNTEEGVYRRMPLPEPAQWFPVMAIYPDDVDGDGHTDLILGGNILDVKPSYGGAQDAGHGLLLKGNGNGEFSSLPQHRSGFYAPGEIRGIESLMLYQAGKLILVIRNNDKPLYFTFPGTP</sequence>
<dbReference type="InterPro" id="IPR027039">
    <property type="entry name" value="Crtac1"/>
</dbReference>
<comment type="caution">
    <text evidence="6">The sequence shown here is derived from an EMBL/GenBank/DDBJ whole genome shotgun (WGS) entry which is preliminary data.</text>
</comment>
<feature type="domain" description="ASPIC/UnbV" evidence="5">
    <location>
        <begin position="536"/>
        <end position="602"/>
    </location>
</feature>
<dbReference type="Proteomes" id="UP000245533">
    <property type="component" value="Unassembled WGS sequence"/>
</dbReference>
<feature type="chain" id="PRO_5016275462" evidence="4">
    <location>
        <begin position="32"/>
        <end position="1122"/>
    </location>
</feature>
<dbReference type="Pfam" id="PF13517">
    <property type="entry name" value="FG-GAP_3"/>
    <property type="match status" value="4"/>
</dbReference>
<keyword evidence="1 4" id="KW-0732">Signal</keyword>
<reference evidence="6 7" key="1">
    <citation type="submission" date="2018-05" db="EMBL/GenBank/DDBJ databases">
        <title>Rhodohalobacter halophilus gen. nov., sp. nov., a moderately halophilic member of the family Balneolaceae.</title>
        <authorList>
            <person name="Liu Z.-W."/>
        </authorList>
    </citation>
    <scope>NUCLEOTIDE SEQUENCE [LARGE SCALE GENOMIC DNA]</scope>
    <source>
        <strain evidence="6 7">8A47</strain>
    </source>
</reference>
<protein>
    <submittedName>
        <fullName evidence="6">RNA-binding protein</fullName>
    </submittedName>
</protein>
<evidence type="ECO:0000313" key="6">
    <source>
        <dbReference type="EMBL" id="PWN06687.1"/>
    </source>
</evidence>
<dbReference type="Pfam" id="PF07593">
    <property type="entry name" value="UnbV_ASPIC"/>
    <property type="match status" value="1"/>
</dbReference>
<evidence type="ECO:0000256" key="4">
    <source>
        <dbReference type="SAM" id="SignalP"/>
    </source>
</evidence>
<dbReference type="Gene3D" id="2.130.10.130">
    <property type="entry name" value="Integrin alpha, N-terminal"/>
    <property type="match status" value="3"/>
</dbReference>
<evidence type="ECO:0000259" key="5">
    <source>
        <dbReference type="Pfam" id="PF07593"/>
    </source>
</evidence>
<name>A0A316TQ05_9BACT</name>
<dbReference type="EMBL" id="QGGB01000006">
    <property type="protein sequence ID" value="PWN06687.1"/>
    <property type="molecule type" value="Genomic_DNA"/>
</dbReference>
<dbReference type="InterPro" id="IPR011519">
    <property type="entry name" value="UnbV_ASPIC"/>
</dbReference>
<feature type="signal peptide" evidence="4">
    <location>
        <begin position="1"/>
        <end position="31"/>
    </location>
</feature>
<keyword evidence="3" id="KW-0325">Glycoprotein</keyword>
<dbReference type="InterPro" id="IPR028994">
    <property type="entry name" value="Integrin_alpha_N"/>
</dbReference>
<organism evidence="6 7">
    <name type="scientific">Rhodohalobacter mucosus</name>
    <dbReference type="NCBI Taxonomy" id="2079485"/>
    <lineage>
        <taxon>Bacteria</taxon>
        <taxon>Pseudomonadati</taxon>
        <taxon>Balneolota</taxon>
        <taxon>Balneolia</taxon>
        <taxon>Balneolales</taxon>
        <taxon>Balneolaceae</taxon>
        <taxon>Rhodohalobacter</taxon>
    </lineage>
</organism>
<accession>A0A316TQ05</accession>
<proteinExistence type="predicted"/>
<dbReference type="InterPro" id="IPR013519">
    <property type="entry name" value="Int_alpha_beta-p"/>
</dbReference>
<keyword evidence="7" id="KW-1185">Reference proteome</keyword>
<dbReference type="PANTHER" id="PTHR16026">
    <property type="entry name" value="CARTILAGE ACIDIC PROTEIN 1"/>
    <property type="match status" value="1"/>
</dbReference>
<evidence type="ECO:0000313" key="7">
    <source>
        <dbReference type="Proteomes" id="UP000245533"/>
    </source>
</evidence>